<dbReference type="RefSeq" id="WP_200584857.1">
    <property type="nucleotide sequence ID" value="NZ_JAEHFY010000004.1"/>
</dbReference>
<dbReference type="InterPro" id="IPR013022">
    <property type="entry name" value="Xyl_isomerase-like_TIM-brl"/>
</dbReference>
<dbReference type="Pfam" id="PF01261">
    <property type="entry name" value="AP_endonuc_2"/>
    <property type="match status" value="1"/>
</dbReference>
<name>A0ABS1BGT5_9SPHI</name>
<keyword evidence="3" id="KW-1185">Reference proteome</keyword>
<evidence type="ECO:0000313" key="2">
    <source>
        <dbReference type="EMBL" id="MBK0382078.1"/>
    </source>
</evidence>
<dbReference type="SUPFAM" id="SSF51658">
    <property type="entry name" value="Xylose isomerase-like"/>
    <property type="match status" value="1"/>
</dbReference>
<protein>
    <submittedName>
        <fullName evidence="2">TIM barrel protein</fullName>
    </submittedName>
</protein>
<dbReference type="Proteomes" id="UP000660024">
    <property type="component" value="Unassembled WGS sequence"/>
</dbReference>
<organism evidence="2 3">
    <name type="scientific">Pedobacter segetis</name>
    <dbReference type="NCBI Taxonomy" id="2793069"/>
    <lineage>
        <taxon>Bacteria</taxon>
        <taxon>Pseudomonadati</taxon>
        <taxon>Bacteroidota</taxon>
        <taxon>Sphingobacteriia</taxon>
        <taxon>Sphingobacteriales</taxon>
        <taxon>Sphingobacteriaceae</taxon>
        <taxon>Pedobacter</taxon>
    </lineage>
</organism>
<evidence type="ECO:0000259" key="1">
    <source>
        <dbReference type="Pfam" id="PF01261"/>
    </source>
</evidence>
<proteinExistence type="predicted"/>
<comment type="caution">
    <text evidence="2">The sequence shown here is derived from an EMBL/GenBank/DDBJ whole genome shotgun (WGS) entry which is preliminary data.</text>
</comment>
<dbReference type="InterPro" id="IPR036237">
    <property type="entry name" value="Xyl_isomerase-like_sf"/>
</dbReference>
<sequence>MNVTTIYLSSVAFHERNIHDIIAAATAQAFNLEFSSGLDFDPSMEEAFLSSDLKRLPHNYFPAPSAPFVLNLASKNHDLRLKSIQMCKNGLRLAKAANSPFYAAHAGFCIDPDPNFLGKQLLTVHEYDRAKHWQLFLSSIIEVLADAQTLNVPFLIENNVLAKFNTNEQLQNPLFCCEATEIIELFTTIQDPLFGLLLDTAHLKVSCETLSLNAENEMRDILPYIKAMHHSDNDGLTDSNDPFTDDYWCRNLLSALPNMPHVVEVKNINLQMKKKQIALLEKFLTYEY</sequence>
<evidence type="ECO:0000313" key="3">
    <source>
        <dbReference type="Proteomes" id="UP000660024"/>
    </source>
</evidence>
<reference evidence="2 3" key="1">
    <citation type="submission" date="2020-12" db="EMBL/GenBank/DDBJ databases">
        <title>Bacterial novel species Pedobacter sp. SD-b isolated from soil.</title>
        <authorList>
            <person name="Jung H.-Y."/>
        </authorList>
    </citation>
    <scope>NUCLEOTIDE SEQUENCE [LARGE SCALE GENOMIC DNA]</scope>
    <source>
        <strain evidence="2 3">SD-b</strain>
    </source>
</reference>
<accession>A0ABS1BGT5</accession>
<gene>
    <name evidence="2" type="ORF">I5M32_03820</name>
</gene>
<feature type="domain" description="Xylose isomerase-like TIM barrel" evidence="1">
    <location>
        <begin position="57"/>
        <end position="246"/>
    </location>
</feature>
<dbReference type="Gene3D" id="3.20.20.150">
    <property type="entry name" value="Divalent-metal-dependent TIM barrel enzymes"/>
    <property type="match status" value="1"/>
</dbReference>
<dbReference type="EMBL" id="JAEHFY010000004">
    <property type="protein sequence ID" value="MBK0382078.1"/>
    <property type="molecule type" value="Genomic_DNA"/>
</dbReference>